<feature type="compositionally biased region" description="Polar residues" evidence="1">
    <location>
        <begin position="634"/>
        <end position="646"/>
    </location>
</feature>
<dbReference type="AlphaFoldDB" id="A2G7Y1"/>
<evidence type="ECO:0000256" key="1">
    <source>
        <dbReference type="SAM" id="MobiDB-lite"/>
    </source>
</evidence>
<gene>
    <name evidence="2" type="ORF">TVAG_170670</name>
</gene>
<dbReference type="SMART" id="SM00248">
    <property type="entry name" value="ANK"/>
    <property type="match status" value="6"/>
</dbReference>
<feature type="region of interest" description="Disordered" evidence="1">
    <location>
        <begin position="546"/>
        <end position="577"/>
    </location>
</feature>
<name>A2G7Y1_TRIV3</name>
<dbReference type="SMR" id="A2G7Y1"/>
<dbReference type="eggNOG" id="KOG0502">
    <property type="taxonomic scope" value="Eukaryota"/>
</dbReference>
<dbReference type="SUPFAM" id="SSF48403">
    <property type="entry name" value="Ankyrin repeat"/>
    <property type="match status" value="1"/>
</dbReference>
<dbReference type="Gene3D" id="1.25.40.20">
    <property type="entry name" value="Ankyrin repeat-containing domain"/>
    <property type="match status" value="1"/>
</dbReference>
<dbReference type="VEuPathDB" id="TrichDB:TVAGG3_0049820"/>
<dbReference type="InterPro" id="IPR036770">
    <property type="entry name" value="Ankyrin_rpt-contain_sf"/>
</dbReference>
<evidence type="ECO:0000313" key="3">
    <source>
        <dbReference type="Proteomes" id="UP000001542"/>
    </source>
</evidence>
<dbReference type="Proteomes" id="UP000001542">
    <property type="component" value="Unassembled WGS sequence"/>
</dbReference>
<dbReference type="STRING" id="5722.A2G7Y1"/>
<feature type="compositionally biased region" description="Polar residues" evidence="1">
    <location>
        <begin position="674"/>
        <end position="686"/>
    </location>
</feature>
<evidence type="ECO:0000313" key="2">
    <source>
        <dbReference type="EMBL" id="EAX86736.1"/>
    </source>
</evidence>
<sequence length="740" mass="84292">MEIIKWEVPFKTLCSYSRKVMNDYMQGENIEEYKLKGVSDETFKIFYQLFIKNKVSIEISEDILKEIYQIGIDLEIEDFFDWYSTLIFRDEINLKNIEEILSFIRKSRKNYNEKLDDIIIFIAKNISEIEPSKLIDLCRIGSENILSNQDFIDKIISKCEELGYFQDENKVDKVYDFLIALIKDCSYFAYYINKFDAEMIRSSVMNTLLDLTSNESYKKYQNYVLDMQKKINELDGRNPKIVKARYEQYESFLSIICDKIHSNQTNDELINRFLDIFQIQNKFDDIYNFLSQRADVKDESTIKVACTIGLSEIVDDQQNTILLSACLKNNYNLVESLINNKCNKTAINKNKDNAVLCTSISGSTKIFDFLIKNGLDANYINENSGKNALLIACECGNLDLIKHLVSRDPKKETLSFQDKGKQNCVLLAVSSGRWEIVEYLIHEGADYSIQSSNNDLPVLRSIRLGYLKIFKKLLKYNHNIDLNGQDDFLSIAISNQKIDIIKYILANCLIPIKDKHKKLCQQYLCSDDSANTVEVRNLIDPSLSFIPRSSKSQNNTSSTNEISSHQNSSSSDNINLPNVTQSISSASIISSQAQSQTSDTKQSKSSMVDKKQSKQSIASTKQSKSSTVDKKQSKQSIASTKQSKSSTVDKKQSKQSIASTKQSKSSTVDKKQSKQSIASTKQSKSSTVDKKQSNSSTVDTEQSDSSIFTKILICGAALLIVGNWKDILRLMELFCEKTFI</sequence>
<proteinExistence type="predicted"/>
<dbReference type="InterPro" id="IPR040248">
    <property type="entry name" value="RRBP1"/>
</dbReference>
<protein>
    <submittedName>
        <fullName evidence="2">Uncharacterized protein</fullName>
    </submittedName>
</protein>
<feature type="region of interest" description="Disordered" evidence="1">
    <location>
        <begin position="590"/>
        <end position="700"/>
    </location>
</feature>
<keyword evidence="3" id="KW-1185">Reference proteome</keyword>
<feature type="compositionally biased region" description="Low complexity" evidence="1">
    <location>
        <begin position="590"/>
        <end position="606"/>
    </location>
</feature>
<dbReference type="PANTHER" id="PTHR18939">
    <property type="entry name" value="RIBOSOME BINDING PROTEIN-1"/>
    <property type="match status" value="1"/>
</dbReference>
<dbReference type="OrthoDB" id="10667382at2759"/>
<accession>A2G7Y1</accession>
<feature type="compositionally biased region" description="Polar residues" evidence="1">
    <location>
        <begin position="654"/>
        <end position="666"/>
    </location>
</feature>
<feature type="compositionally biased region" description="Low complexity" evidence="1">
    <location>
        <begin position="549"/>
        <end position="577"/>
    </location>
</feature>
<dbReference type="InParanoid" id="A2G7Y1"/>
<dbReference type="PANTHER" id="PTHR18939:SF4">
    <property type="entry name" value="RIBOSOME-BINDING PROTEIN 1"/>
    <property type="match status" value="1"/>
</dbReference>
<organism evidence="2 3">
    <name type="scientific">Trichomonas vaginalis (strain ATCC PRA-98 / G3)</name>
    <dbReference type="NCBI Taxonomy" id="412133"/>
    <lineage>
        <taxon>Eukaryota</taxon>
        <taxon>Metamonada</taxon>
        <taxon>Parabasalia</taxon>
        <taxon>Trichomonadida</taxon>
        <taxon>Trichomonadidae</taxon>
        <taxon>Trichomonas</taxon>
    </lineage>
</organism>
<reference evidence="2" key="2">
    <citation type="journal article" date="2007" name="Science">
        <title>Draft genome sequence of the sexually transmitted pathogen Trichomonas vaginalis.</title>
        <authorList>
            <person name="Carlton J.M."/>
            <person name="Hirt R.P."/>
            <person name="Silva J.C."/>
            <person name="Delcher A.L."/>
            <person name="Schatz M."/>
            <person name="Zhao Q."/>
            <person name="Wortman J.R."/>
            <person name="Bidwell S.L."/>
            <person name="Alsmark U.C.M."/>
            <person name="Besteiro S."/>
            <person name="Sicheritz-Ponten T."/>
            <person name="Noel C.J."/>
            <person name="Dacks J.B."/>
            <person name="Foster P.G."/>
            <person name="Simillion C."/>
            <person name="Van de Peer Y."/>
            <person name="Miranda-Saavedra D."/>
            <person name="Barton G.J."/>
            <person name="Westrop G.D."/>
            <person name="Mueller S."/>
            <person name="Dessi D."/>
            <person name="Fiori P.L."/>
            <person name="Ren Q."/>
            <person name="Paulsen I."/>
            <person name="Zhang H."/>
            <person name="Bastida-Corcuera F.D."/>
            <person name="Simoes-Barbosa A."/>
            <person name="Brown M.T."/>
            <person name="Hayes R.D."/>
            <person name="Mukherjee M."/>
            <person name="Okumura C.Y."/>
            <person name="Schneider R."/>
            <person name="Smith A.J."/>
            <person name="Vanacova S."/>
            <person name="Villalvazo M."/>
            <person name="Haas B.J."/>
            <person name="Pertea M."/>
            <person name="Feldblyum T.V."/>
            <person name="Utterback T.R."/>
            <person name="Shu C.L."/>
            <person name="Osoegawa K."/>
            <person name="de Jong P.J."/>
            <person name="Hrdy I."/>
            <person name="Horvathova L."/>
            <person name="Zubacova Z."/>
            <person name="Dolezal P."/>
            <person name="Malik S.B."/>
            <person name="Logsdon J.M. Jr."/>
            <person name="Henze K."/>
            <person name="Gupta A."/>
            <person name="Wang C.C."/>
            <person name="Dunne R.L."/>
            <person name="Upcroft J.A."/>
            <person name="Upcroft P."/>
            <person name="White O."/>
            <person name="Salzberg S.L."/>
            <person name="Tang P."/>
            <person name="Chiu C.-H."/>
            <person name="Lee Y.-S."/>
            <person name="Embley T.M."/>
            <person name="Coombs G.H."/>
            <person name="Mottram J.C."/>
            <person name="Tachezy J."/>
            <person name="Fraser-Liggett C.M."/>
            <person name="Johnson P.J."/>
        </authorList>
    </citation>
    <scope>NUCLEOTIDE SEQUENCE [LARGE SCALE GENOMIC DNA]</scope>
    <source>
        <strain evidence="2">G3</strain>
    </source>
</reference>
<dbReference type="FunFam" id="1.25.40.20:FF:000674">
    <property type="entry name" value="Uncharacterized protein"/>
    <property type="match status" value="1"/>
</dbReference>
<dbReference type="InterPro" id="IPR002110">
    <property type="entry name" value="Ankyrin_rpt"/>
</dbReference>
<dbReference type="VEuPathDB" id="TrichDB:TVAG_170670"/>
<dbReference type="Pfam" id="PF12796">
    <property type="entry name" value="Ank_2"/>
    <property type="match status" value="2"/>
</dbReference>
<dbReference type="EMBL" id="DS114580">
    <property type="protein sequence ID" value="EAX86736.1"/>
    <property type="molecule type" value="Genomic_DNA"/>
</dbReference>
<dbReference type="GO" id="GO:0005789">
    <property type="term" value="C:endoplasmic reticulum membrane"/>
    <property type="evidence" value="ECO:0000318"/>
    <property type="project" value="GO_Central"/>
</dbReference>
<feature type="compositionally biased region" description="Polar residues" evidence="1">
    <location>
        <begin position="614"/>
        <end position="626"/>
    </location>
</feature>
<reference evidence="2" key="1">
    <citation type="submission" date="2006-10" db="EMBL/GenBank/DDBJ databases">
        <authorList>
            <person name="Amadeo P."/>
            <person name="Zhao Q."/>
            <person name="Wortman J."/>
            <person name="Fraser-Liggett C."/>
            <person name="Carlton J."/>
        </authorList>
    </citation>
    <scope>NUCLEOTIDE SEQUENCE</scope>
    <source>
        <strain evidence="2">G3</strain>
    </source>
</reference>